<dbReference type="OrthoDB" id="203487at2759"/>
<feature type="domain" description="JmjC" evidence="4">
    <location>
        <begin position="131"/>
        <end position="280"/>
    </location>
</feature>
<comment type="caution">
    <text evidence="5">The sequence shown here is derived from an EMBL/GenBank/DDBJ whole genome shotgun (WGS) entry which is preliminary data.</text>
</comment>
<dbReference type="GO" id="GO:0005634">
    <property type="term" value="C:nucleus"/>
    <property type="evidence" value="ECO:0007669"/>
    <property type="project" value="TreeGrafter"/>
</dbReference>
<dbReference type="SMART" id="SM00558">
    <property type="entry name" value="JmjC"/>
    <property type="match status" value="1"/>
</dbReference>
<evidence type="ECO:0000256" key="2">
    <source>
        <dbReference type="ARBA" id="ARBA00047762"/>
    </source>
</evidence>
<dbReference type="InterPro" id="IPR050910">
    <property type="entry name" value="JMJD6_ArgDemeth/LysHydrox"/>
</dbReference>
<dbReference type="GO" id="GO:0016706">
    <property type="term" value="F:2-oxoglutarate-dependent dioxygenase activity"/>
    <property type="evidence" value="ECO:0007669"/>
    <property type="project" value="TreeGrafter"/>
</dbReference>
<dbReference type="SUPFAM" id="SSF51197">
    <property type="entry name" value="Clavaminate synthase-like"/>
    <property type="match status" value="1"/>
</dbReference>
<name>A0A821LWB5_9NEOP</name>
<comment type="similarity">
    <text evidence="1">Belongs to the JMJD6 family.</text>
</comment>
<dbReference type="Pfam" id="PF13621">
    <property type="entry name" value="Cupin_8"/>
    <property type="match status" value="1"/>
</dbReference>
<evidence type="ECO:0000256" key="1">
    <source>
        <dbReference type="ARBA" id="ARBA00038068"/>
    </source>
</evidence>
<protein>
    <recommendedName>
        <fullName evidence="3">Jumonji domain-containing protein 4</fullName>
    </recommendedName>
</protein>
<reference evidence="5" key="1">
    <citation type="submission" date="2021-02" db="EMBL/GenBank/DDBJ databases">
        <authorList>
            <person name="Steward A R."/>
        </authorList>
    </citation>
    <scope>NUCLEOTIDE SEQUENCE</scope>
</reference>
<accession>A0A821LWB5</accession>
<evidence type="ECO:0000313" key="6">
    <source>
        <dbReference type="Proteomes" id="UP000663880"/>
    </source>
</evidence>
<dbReference type="Proteomes" id="UP000663880">
    <property type="component" value="Unassembled WGS sequence"/>
</dbReference>
<organism evidence="5 6">
    <name type="scientific">Pieris macdunnoughi</name>
    <dbReference type="NCBI Taxonomy" id="345717"/>
    <lineage>
        <taxon>Eukaryota</taxon>
        <taxon>Metazoa</taxon>
        <taxon>Ecdysozoa</taxon>
        <taxon>Arthropoda</taxon>
        <taxon>Hexapoda</taxon>
        <taxon>Insecta</taxon>
        <taxon>Pterygota</taxon>
        <taxon>Neoptera</taxon>
        <taxon>Endopterygota</taxon>
        <taxon>Lepidoptera</taxon>
        <taxon>Glossata</taxon>
        <taxon>Ditrysia</taxon>
        <taxon>Papilionoidea</taxon>
        <taxon>Pieridae</taxon>
        <taxon>Pierinae</taxon>
        <taxon>Pieris</taxon>
    </lineage>
</organism>
<dbReference type="PANTHER" id="PTHR12480:SF6">
    <property type="entry name" value="2-OXOGLUTARATE AND IRON-DEPENDENT OXYGENASE JMJD4"/>
    <property type="match status" value="1"/>
</dbReference>
<dbReference type="Gene3D" id="2.60.120.650">
    <property type="entry name" value="Cupin"/>
    <property type="match status" value="1"/>
</dbReference>
<evidence type="ECO:0000259" key="4">
    <source>
        <dbReference type="PROSITE" id="PS51184"/>
    </source>
</evidence>
<dbReference type="InterPro" id="IPR041667">
    <property type="entry name" value="Cupin_8"/>
</dbReference>
<keyword evidence="6" id="KW-1185">Reference proteome</keyword>
<dbReference type="InterPro" id="IPR003347">
    <property type="entry name" value="JmjC_dom"/>
</dbReference>
<dbReference type="PANTHER" id="PTHR12480">
    <property type="entry name" value="ARGININE DEMETHYLASE AND LYSYL-HYDROXYLASE JMJD"/>
    <property type="match status" value="1"/>
</dbReference>
<dbReference type="GO" id="GO:0045905">
    <property type="term" value="P:positive regulation of translational termination"/>
    <property type="evidence" value="ECO:0007669"/>
    <property type="project" value="TreeGrafter"/>
</dbReference>
<proteinExistence type="inferred from homology"/>
<gene>
    <name evidence="5" type="ORF">PMACD_LOCUS1054</name>
</gene>
<dbReference type="GO" id="GO:0043565">
    <property type="term" value="F:sequence-specific DNA binding"/>
    <property type="evidence" value="ECO:0007669"/>
    <property type="project" value="TreeGrafter"/>
</dbReference>
<comment type="catalytic activity">
    <reaction evidence="2">
        <text>L-lysyl-[protein] + 2-oxoglutarate + O2 = 4-hydroxy-L-lysyl-[protein] + succinate + CO2</text>
        <dbReference type="Rhea" id="RHEA:57156"/>
        <dbReference type="Rhea" id="RHEA-COMP:9752"/>
        <dbReference type="Rhea" id="RHEA-COMP:15084"/>
        <dbReference type="ChEBI" id="CHEBI:15379"/>
        <dbReference type="ChEBI" id="CHEBI:16526"/>
        <dbReference type="ChEBI" id="CHEBI:16810"/>
        <dbReference type="ChEBI" id="CHEBI:29969"/>
        <dbReference type="ChEBI" id="CHEBI:30031"/>
        <dbReference type="ChEBI" id="CHEBI:141495"/>
    </reaction>
</comment>
<dbReference type="EMBL" id="CAJOBZ010000002">
    <property type="protein sequence ID" value="CAF4756849.1"/>
    <property type="molecule type" value="Genomic_DNA"/>
</dbReference>
<dbReference type="PROSITE" id="PS51184">
    <property type="entry name" value="JMJC"/>
    <property type="match status" value="1"/>
</dbReference>
<sequence>MVEIETLEVSFVELPTIDKVEMEIRIINDGEMVYEDFYKNFMLNNSPCVIKNVCGNWKAYNEWVLNNRINCKYFIQNYGEFEVPISDCEKIDYNAQCKFTMEVKEFMEYLKHSNKEKLLYLKDWHLKAKLKEMNLRNDFYKVPEYFASDWLNEYAEDNGEDDFQFVYIGPKDSWTPLHADVYTSYSWSVNIVGKKKWVLFPPGEEEKLRDSLGNLPILFKKENYENIRYSEVIQESGDAIFVPTGWHHQVVNLYDTISINHNFINSCNIEKVWNALQKNLSDVEKEIEEFKDSPEYLKQCQLILKSIFGMNFKSFVKLIMHIAEKRLNQINSMPFTVFDSYNFGNNHIMFDLHILYKIFNLVENHALFNNSLIGNILSQFHDIKDRMKK</sequence>
<evidence type="ECO:0000313" key="5">
    <source>
        <dbReference type="EMBL" id="CAF4756849.1"/>
    </source>
</evidence>
<dbReference type="GO" id="GO:0005737">
    <property type="term" value="C:cytoplasm"/>
    <property type="evidence" value="ECO:0007669"/>
    <property type="project" value="TreeGrafter"/>
</dbReference>
<evidence type="ECO:0000256" key="3">
    <source>
        <dbReference type="ARBA" id="ARBA00082904"/>
    </source>
</evidence>
<dbReference type="AlphaFoldDB" id="A0A821LWB5"/>